<keyword evidence="4" id="KW-1185">Reference proteome</keyword>
<dbReference type="PROSITE" id="PS50965">
    <property type="entry name" value="NERD"/>
    <property type="match status" value="1"/>
</dbReference>
<feature type="region of interest" description="Disordered" evidence="1">
    <location>
        <begin position="77"/>
        <end position="143"/>
    </location>
</feature>
<name>A0ABP5E8L8_9MICO</name>
<comment type="caution">
    <text evidence="3">The sequence shown here is derived from an EMBL/GenBank/DDBJ whole genome shotgun (WGS) entry which is preliminary data.</text>
</comment>
<gene>
    <name evidence="3" type="ORF">GCM10009817_39730</name>
</gene>
<dbReference type="Proteomes" id="UP001500013">
    <property type="component" value="Unassembled WGS sequence"/>
</dbReference>
<reference evidence="4" key="1">
    <citation type="journal article" date="2019" name="Int. J. Syst. Evol. Microbiol.">
        <title>The Global Catalogue of Microorganisms (GCM) 10K type strain sequencing project: providing services to taxonomists for standard genome sequencing and annotation.</title>
        <authorList>
            <consortium name="The Broad Institute Genomics Platform"/>
            <consortium name="The Broad Institute Genome Sequencing Center for Infectious Disease"/>
            <person name="Wu L."/>
            <person name="Ma J."/>
        </authorList>
    </citation>
    <scope>NUCLEOTIDE SEQUENCE [LARGE SCALE GENOMIC DNA]</scope>
    <source>
        <strain evidence="4">JCM 15628</strain>
    </source>
</reference>
<feature type="domain" description="NERD" evidence="2">
    <location>
        <begin position="170"/>
        <end position="280"/>
    </location>
</feature>
<proteinExistence type="predicted"/>
<dbReference type="InterPro" id="IPR011528">
    <property type="entry name" value="NERD"/>
</dbReference>
<dbReference type="Pfam" id="PF08378">
    <property type="entry name" value="NERD"/>
    <property type="match status" value="1"/>
</dbReference>
<evidence type="ECO:0000256" key="1">
    <source>
        <dbReference type="SAM" id="MobiDB-lite"/>
    </source>
</evidence>
<organism evidence="3 4">
    <name type="scientific">Terrabacter lapilli</name>
    <dbReference type="NCBI Taxonomy" id="436231"/>
    <lineage>
        <taxon>Bacteria</taxon>
        <taxon>Bacillati</taxon>
        <taxon>Actinomycetota</taxon>
        <taxon>Actinomycetes</taxon>
        <taxon>Micrococcales</taxon>
        <taxon>Intrasporangiaceae</taxon>
        <taxon>Terrabacter</taxon>
    </lineage>
</organism>
<sequence>MTLDDGDAGAGIVGPPPARSVKVMKLRYAGVCACGRELAAGTRAGWDKAARQVLCTDCLGIPRDAARAGKRDTVVDMTLDPGDPAAGPSPSPPEGYPAEDTSDGAPTVGGVPEVADEAPVEVGRPGASLDGEYRRRKQAREERIRGKHPRLGGLILALSEEPASTRAFATGAEGERRIADRLEKDCGTDVLFLHNRRLGHGRRDGDVDHIAIAPSGIYIIDAKRYRNAAVRVRRTGGLFSPAREQLMVGGRDRSKLIDGSLKQLAAVLTALGDDSEANAVPVTAVLCFIDADLPLWGDQEMRGVRLLGPRGTSKLVRRPGDITASRRRSLHRHLAAALPPA</sequence>
<evidence type="ECO:0000313" key="4">
    <source>
        <dbReference type="Proteomes" id="UP001500013"/>
    </source>
</evidence>
<evidence type="ECO:0000313" key="3">
    <source>
        <dbReference type="EMBL" id="GAA1993479.1"/>
    </source>
</evidence>
<accession>A0ABP5E8L8</accession>
<protein>
    <recommendedName>
        <fullName evidence="2">NERD domain-containing protein</fullName>
    </recommendedName>
</protein>
<evidence type="ECO:0000259" key="2">
    <source>
        <dbReference type="PROSITE" id="PS50965"/>
    </source>
</evidence>
<dbReference type="EMBL" id="BAAAPU010000011">
    <property type="protein sequence ID" value="GAA1993479.1"/>
    <property type="molecule type" value="Genomic_DNA"/>
</dbReference>